<evidence type="ECO:0000256" key="1">
    <source>
        <dbReference type="ARBA" id="ARBA00006566"/>
    </source>
</evidence>
<dbReference type="PIRSF" id="PIRSF000530">
    <property type="entry name" value="Galactokinase"/>
    <property type="match status" value="1"/>
</dbReference>
<keyword evidence="6" id="KW-0119">Carbohydrate metabolism</keyword>
<dbReference type="EMBL" id="BAAAQQ010000002">
    <property type="protein sequence ID" value="GAA2118946.1"/>
    <property type="molecule type" value="Genomic_DNA"/>
</dbReference>
<dbReference type="Pfam" id="PF00288">
    <property type="entry name" value="GHMP_kinases_N"/>
    <property type="match status" value="1"/>
</dbReference>
<dbReference type="InterPro" id="IPR013750">
    <property type="entry name" value="GHMP_kinase_C_dom"/>
</dbReference>
<evidence type="ECO:0000313" key="12">
    <source>
        <dbReference type="Proteomes" id="UP001500575"/>
    </source>
</evidence>
<dbReference type="EC" id="2.7.1.6" evidence="7"/>
<dbReference type="NCBIfam" id="TIGR00131">
    <property type="entry name" value="gal_kin"/>
    <property type="match status" value="1"/>
</dbReference>
<evidence type="ECO:0000256" key="3">
    <source>
        <dbReference type="ARBA" id="ARBA00022741"/>
    </source>
</evidence>
<dbReference type="PROSITE" id="PS00106">
    <property type="entry name" value="GALACTOKINASE"/>
    <property type="match status" value="1"/>
</dbReference>
<keyword evidence="6" id="KW-0299">Galactose metabolism</keyword>
<evidence type="ECO:0000259" key="9">
    <source>
        <dbReference type="Pfam" id="PF08544"/>
    </source>
</evidence>
<dbReference type="InterPro" id="IPR006204">
    <property type="entry name" value="GHMP_kinase_N_dom"/>
</dbReference>
<evidence type="ECO:0000313" key="11">
    <source>
        <dbReference type="EMBL" id="GAA2118946.1"/>
    </source>
</evidence>
<dbReference type="SUPFAM" id="SSF54211">
    <property type="entry name" value="Ribosomal protein S5 domain 2-like"/>
    <property type="match status" value="1"/>
</dbReference>
<dbReference type="Pfam" id="PF10509">
    <property type="entry name" value="GalKase_gal_bdg"/>
    <property type="match status" value="1"/>
</dbReference>
<protein>
    <recommendedName>
        <fullName evidence="7">Galactokinase</fullName>
        <ecNumber evidence="7">2.7.1.6</ecNumber>
    </recommendedName>
</protein>
<dbReference type="InterPro" id="IPR019741">
    <property type="entry name" value="Galactokinase_CS"/>
</dbReference>
<evidence type="ECO:0000256" key="5">
    <source>
        <dbReference type="ARBA" id="ARBA00022840"/>
    </source>
</evidence>
<dbReference type="InterPro" id="IPR036554">
    <property type="entry name" value="GHMP_kinase_C_sf"/>
</dbReference>
<dbReference type="Gene3D" id="3.30.70.890">
    <property type="entry name" value="GHMP kinase, C-terminal domain"/>
    <property type="match status" value="1"/>
</dbReference>
<evidence type="ECO:0000256" key="2">
    <source>
        <dbReference type="ARBA" id="ARBA00022679"/>
    </source>
</evidence>
<dbReference type="InterPro" id="IPR014721">
    <property type="entry name" value="Ribsml_uS5_D2-typ_fold_subgr"/>
</dbReference>
<dbReference type="PROSITE" id="PS00627">
    <property type="entry name" value="GHMP_KINASES_ATP"/>
    <property type="match status" value="1"/>
</dbReference>
<evidence type="ECO:0000256" key="6">
    <source>
        <dbReference type="ARBA" id="ARBA00023144"/>
    </source>
</evidence>
<dbReference type="Gene3D" id="3.30.230.10">
    <property type="match status" value="1"/>
</dbReference>
<organism evidence="11 12">
    <name type="scientific">Nocardioides bigeumensis</name>
    <dbReference type="NCBI Taxonomy" id="433657"/>
    <lineage>
        <taxon>Bacteria</taxon>
        <taxon>Bacillati</taxon>
        <taxon>Actinomycetota</taxon>
        <taxon>Actinomycetes</taxon>
        <taxon>Propionibacteriales</taxon>
        <taxon>Nocardioidaceae</taxon>
        <taxon>Nocardioides</taxon>
    </lineage>
</organism>
<dbReference type="Proteomes" id="UP001500575">
    <property type="component" value="Unassembled WGS sequence"/>
</dbReference>
<evidence type="ECO:0000256" key="4">
    <source>
        <dbReference type="ARBA" id="ARBA00022777"/>
    </source>
</evidence>
<dbReference type="PANTHER" id="PTHR10457">
    <property type="entry name" value="MEVALONATE KINASE/GALACTOKINASE"/>
    <property type="match status" value="1"/>
</dbReference>
<keyword evidence="4" id="KW-0418">Kinase</keyword>
<dbReference type="PRINTS" id="PR00473">
    <property type="entry name" value="GALCTOKINASE"/>
</dbReference>
<sequence>MPTSSGEVHPGDPAALVASTREAYAAEFGREAEVVGHAPGRVNLIGEHTDYNGGLCLPVALPHRTYAAAGARDDGIVRVASRQREDRWEGALDDVAPGSVDGWAAYAVGVLWALREAGHDVTGADLLVDSTVPVGAGLSSSAAIECAVAMAVTGLAGEAVDEDLLRALVPVCIRAETEIAGAPTGGLDQTVSLLARPGAALLIDFTSGSSRQVPLGSDAPEVLVMDTGVAHELTDGGYGARRADCEAAAKILGVPSLRAAGLADLDRLDDKRLVRRVRHVVTEIHRVHDTIGAIEEDDWHEVGRLFVESHRSLRDDYEVSCPELDLAVSTAVDHGALGARMTGGGFGGSAIALVEPGNRERVAAAVAEAFTAAGYRPPTTLIAVASGPAARD</sequence>
<keyword evidence="5" id="KW-0067">ATP-binding</keyword>
<dbReference type="InterPro" id="IPR006206">
    <property type="entry name" value="Mevalonate/galactokinase"/>
</dbReference>
<evidence type="ECO:0000256" key="7">
    <source>
        <dbReference type="NCBIfam" id="TIGR00131"/>
    </source>
</evidence>
<feature type="domain" description="GHMP kinase N-terminal" evidence="8">
    <location>
        <begin position="106"/>
        <end position="194"/>
    </location>
</feature>
<comment type="similarity">
    <text evidence="1">Belongs to the GHMP kinase family. GalK subfamily.</text>
</comment>
<dbReference type="InterPro" id="IPR000705">
    <property type="entry name" value="Galactokinase"/>
</dbReference>
<dbReference type="RefSeq" id="WP_344302668.1">
    <property type="nucleotide sequence ID" value="NZ_BAAAQQ010000002.1"/>
</dbReference>
<keyword evidence="3" id="KW-0547">Nucleotide-binding</keyword>
<evidence type="ECO:0000259" key="8">
    <source>
        <dbReference type="Pfam" id="PF00288"/>
    </source>
</evidence>
<dbReference type="PRINTS" id="PR00959">
    <property type="entry name" value="MEVGALKINASE"/>
</dbReference>
<dbReference type="InterPro" id="IPR006203">
    <property type="entry name" value="GHMP_knse_ATP-bd_CS"/>
</dbReference>
<keyword evidence="12" id="KW-1185">Reference proteome</keyword>
<dbReference type="PANTHER" id="PTHR10457:SF7">
    <property type="entry name" value="GALACTOKINASE-RELATED"/>
    <property type="match status" value="1"/>
</dbReference>
<evidence type="ECO:0000259" key="10">
    <source>
        <dbReference type="Pfam" id="PF10509"/>
    </source>
</evidence>
<keyword evidence="2" id="KW-0808">Transferase</keyword>
<dbReference type="SUPFAM" id="SSF55060">
    <property type="entry name" value="GHMP Kinase, C-terminal domain"/>
    <property type="match status" value="1"/>
</dbReference>
<feature type="domain" description="Galactokinase N-terminal" evidence="10">
    <location>
        <begin position="22"/>
        <end position="70"/>
    </location>
</feature>
<comment type="caution">
    <text evidence="11">The sequence shown here is derived from an EMBL/GenBank/DDBJ whole genome shotgun (WGS) entry which is preliminary data.</text>
</comment>
<proteinExistence type="inferred from homology"/>
<dbReference type="InterPro" id="IPR020568">
    <property type="entry name" value="Ribosomal_Su5_D2-typ_SF"/>
</dbReference>
<reference evidence="12" key="1">
    <citation type="journal article" date="2019" name="Int. J. Syst. Evol. Microbiol.">
        <title>The Global Catalogue of Microorganisms (GCM) 10K type strain sequencing project: providing services to taxonomists for standard genome sequencing and annotation.</title>
        <authorList>
            <consortium name="The Broad Institute Genomics Platform"/>
            <consortium name="The Broad Institute Genome Sequencing Center for Infectious Disease"/>
            <person name="Wu L."/>
            <person name="Ma J."/>
        </authorList>
    </citation>
    <scope>NUCLEOTIDE SEQUENCE [LARGE SCALE GENOMIC DNA]</scope>
    <source>
        <strain evidence="12">JCM 16021</strain>
    </source>
</reference>
<feature type="domain" description="GHMP kinase C-terminal" evidence="9">
    <location>
        <begin position="292"/>
        <end position="370"/>
    </location>
</feature>
<accession>A0ABP5JRN2</accession>
<dbReference type="InterPro" id="IPR019539">
    <property type="entry name" value="GalKase_N"/>
</dbReference>
<dbReference type="Pfam" id="PF08544">
    <property type="entry name" value="GHMP_kinases_C"/>
    <property type="match status" value="1"/>
</dbReference>
<gene>
    <name evidence="11" type="primary">galK</name>
    <name evidence="11" type="ORF">GCM10009843_11350</name>
</gene>
<name>A0ABP5JRN2_9ACTN</name>